<dbReference type="InterPro" id="IPR010272">
    <property type="entry name" value="T6SS_TssF"/>
</dbReference>
<gene>
    <name evidence="1" type="ORF">IT41_11105</name>
    <name evidence="2" type="ORF">SAMN04487972_10935</name>
</gene>
<evidence type="ECO:0000313" key="4">
    <source>
        <dbReference type="Proteomes" id="UP000182312"/>
    </source>
</evidence>
<dbReference type="EMBL" id="JRKN01000013">
    <property type="protein sequence ID" value="KGJ04230.1"/>
    <property type="molecule type" value="Genomic_DNA"/>
</dbReference>
<dbReference type="OrthoDB" id="9763676at2"/>
<dbReference type="Proteomes" id="UP000029846">
    <property type="component" value="Unassembled WGS sequence"/>
</dbReference>
<proteinExistence type="predicted"/>
<sequence>MKKAFRDAYERELDVLYERSAEFAAEFPGLADRLGGVLRENIDPTIAGLLEGTAFLAARVQLKLDEEFRSFTSELLEQIFPDALAPVPSCMIVQAPPLTRQGADGESKHFARGEYLDARFRDSDKRVTCRFSLTAPLAVLPLAISGLTYHDRSTTLGGLGQDPERRTKAGLQIDLQRSDGEPMSSHPPDALNFHFSADHPRAIALYEQIHCNVTRASLRWLRPNGDPAFVRLRPDQIEQVGFARDELLFDRDGRMFEGFAILRDYFAFPRKFMGFRLTRLEAMLARIPAQELQLILEFDRANDELARQTQPGDIRLNCAPAINLFEESSNQVRLDDRRHEYVVTPDSSPITHYEIQRITRVHASYGTAHDRVEVFPLYALPQNASTPRATYYYTARRKPRRLTEAERRAGLRHDYRGTETFISIYEPPESVVGRRAQRLHIRTLCSNRHLPAALPLAGSNDFNMVADQAMALTCVNGPTQPREAMSEIERAGPHRMGQGDVYWRLISYLSLNHFGLDDRFGRDGAASLREILTLFADVSDNVTETQVAGLVGLSARPVTRSIRRPEGFFPARGLELTLTFDETAFEGSGIILMGAVLDRFLAEYANVNSFTQTVIHSRQRGLIRRWPPRTGLGPLI</sequence>
<evidence type="ECO:0000313" key="2">
    <source>
        <dbReference type="EMBL" id="SFA52011.1"/>
    </source>
</evidence>
<evidence type="ECO:0000313" key="1">
    <source>
        <dbReference type="EMBL" id="KGJ04230.1"/>
    </source>
</evidence>
<dbReference type="PIRSF" id="PIRSF028304">
    <property type="entry name" value="UCP028304"/>
    <property type="match status" value="1"/>
</dbReference>
<dbReference type="RefSeq" id="WP_036741034.1">
    <property type="nucleotide sequence ID" value="NZ_FOJO01000009.1"/>
</dbReference>
<accession>A0A099F0L4</accession>
<dbReference type="eggNOG" id="COG3519">
    <property type="taxonomic scope" value="Bacteria"/>
</dbReference>
<keyword evidence="3" id="KW-1185">Reference proteome</keyword>
<name>A0A099F0L4_9RHOB</name>
<dbReference type="Pfam" id="PF05947">
    <property type="entry name" value="T6SS_TssF"/>
    <property type="match status" value="1"/>
</dbReference>
<reference evidence="1 3" key="1">
    <citation type="submission" date="2014-09" db="EMBL/GenBank/DDBJ databases">
        <authorList>
            <person name="McGinnis J.M."/>
            <person name="Wolfgang W.J."/>
        </authorList>
    </citation>
    <scope>NUCLEOTIDE SEQUENCE [LARGE SCALE GENOMIC DNA]</scope>
    <source>
        <strain evidence="1 3">JCM 14014</strain>
    </source>
</reference>
<organism evidence="1 3">
    <name type="scientific">Paracoccus halophilus</name>
    <dbReference type="NCBI Taxonomy" id="376733"/>
    <lineage>
        <taxon>Bacteria</taxon>
        <taxon>Pseudomonadati</taxon>
        <taxon>Pseudomonadota</taxon>
        <taxon>Alphaproteobacteria</taxon>
        <taxon>Rhodobacterales</taxon>
        <taxon>Paracoccaceae</taxon>
        <taxon>Paracoccus</taxon>
    </lineage>
</organism>
<dbReference type="NCBIfam" id="TIGR03359">
    <property type="entry name" value="VI_chp_6"/>
    <property type="match status" value="1"/>
</dbReference>
<dbReference type="PANTHER" id="PTHR35370">
    <property type="entry name" value="CYTOPLASMIC PROTEIN-RELATED-RELATED"/>
    <property type="match status" value="1"/>
</dbReference>
<dbReference type="PANTHER" id="PTHR35370:SF1">
    <property type="entry name" value="TYPE VI SECRETION SYSTEM COMPONENT TSSF1"/>
    <property type="match status" value="1"/>
</dbReference>
<dbReference type="AlphaFoldDB" id="A0A099F0L4"/>
<evidence type="ECO:0000313" key="3">
    <source>
        <dbReference type="Proteomes" id="UP000029846"/>
    </source>
</evidence>
<dbReference type="Proteomes" id="UP000182312">
    <property type="component" value="Unassembled WGS sequence"/>
</dbReference>
<dbReference type="STRING" id="376733.SAMN04487972_10935"/>
<dbReference type="EMBL" id="FOJO01000009">
    <property type="protein sequence ID" value="SFA52011.1"/>
    <property type="molecule type" value="Genomic_DNA"/>
</dbReference>
<reference evidence="1 3" key="2">
    <citation type="submission" date="2014-10" db="EMBL/GenBank/DDBJ databases">
        <title>Paracoccus sanguinis sp. nov., isolated from clinical specimens of New York State patients.</title>
        <authorList>
            <person name="Mingle L.A."/>
            <person name="Cole J.A."/>
            <person name="Lapierre P."/>
            <person name="Musser K.A."/>
        </authorList>
    </citation>
    <scope>NUCLEOTIDE SEQUENCE [LARGE SCALE GENOMIC DNA]</scope>
    <source>
        <strain evidence="1 3">JCM 14014</strain>
    </source>
</reference>
<reference evidence="2 4" key="3">
    <citation type="submission" date="2016-10" db="EMBL/GenBank/DDBJ databases">
        <authorList>
            <person name="de Groot N.N."/>
        </authorList>
    </citation>
    <scope>NUCLEOTIDE SEQUENCE [LARGE SCALE GENOMIC DNA]</scope>
    <source>
        <strain evidence="2 4">CGMCC 1.6117</strain>
    </source>
</reference>
<protein>
    <submittedName>
        <fullName evidence="1">Type VI secretion protein</fullName>
    </submittedName>
    <submittedName>
        <fullName evidence="2">Type VI secretion system protein ImpG</fullName>
    </submittedName>
</protein>